<sequence>MIQLIRSRNFKPLTNLGTLAHFSTHYEGTAKSIAHHSKTDLADALSLKLATVDLQFDKHSPQNSSGSNASPLIIIHGLFGSKSNTRTVSKQLADRLSRDVYCLDLRNFGSSPHSERLDYPALAADVENFVLKQKFAHKPILCGHSLGAKTVMAVALRRPDLPSMIVSVDNAPVNTTYSSGSVFSRYIRQLRIATEQFKYKNIKDVDAKLAEVEPNVVIRQFLLTNFNRGKKEEPVTSKIPLETIGKAIDAGNVASWPYDSNISRWSEGPALFIRGTESTYVPDDVIPEIGKFFPDFEVRDIKSGHWVISEKPDEFMDVLTEFIERKEEDDSEDWLQKK</sequence>
<dbReference type="EMBL" id="CAKXYY010000010">
    <property type="protein sequence ID" value="CAH2353331.1"/>
    <property type="molecule type" value="Genomic_DNA"/>
</dbReference>
<dbReference type="Pfam" id="PF00561">
    <property type="entry name" value="Abhydrolase_1"/>
    <property type="match status" value="1"/>
</dbReference>
<dbReference type="GO" id="GO:0005739">
    <property type="term" value="C:mitochondrion"/>
    <property type="evidence" value="ECO:0007669"/>
    <property type="project" value="TreeGrafter"/>
</dbReference>
<dbReference type="PANTHER" id="PTHR46118">
    <property type="entry name" value="PROTEIN ABHD11"/>
    <property type="match status" value="1"/>
</dbReference>
<evidence type="ECO:0000256" key="1">
    <source>
        <dbReference type="ARBA" id="ARBA00008645"/>
    </source>
</evidence>
<dbReference type="GO" id="GO:0052689">
    <property type="term" value="F:carboxylic ester hydrolase activity"/>
    <property type="evidence" value="ECO:0007669"/>
    <property type="project" value="TreeGrafter"/>
</dbReference>
<dbReference type="PANTHER" id="PTHR46118:SF4">
    <property type="entry name" value="PROTEIN ABHD11"/>
    <property type="match status" value="1"/>
</dbReference>
<dbReference type="OrthoDB" id="8119704at2759"/>
<comment type="caution">
    <text evidence="4">The sequence shown here is derived from an EMBL/GenBank/DDBJ whole genome shotgun (WGS) entry which is preliminary data.</text>
</comment>
<comment type="similarity">
    <text evidence="1">Belongs to the AB hydrolase superfamily.</text>
</comment>
<evidence type="ECO:0000313" key="4">
    <source>
        <dbReference type="EMBL" id="CAH2353331.1"/>
    </source>
</evidence>
<organism evidence="4 5">
    <name type="scientific">[Candida] railenensis</name>
    <dbReference type="NCBI Taxonomy" id="45579"/>
    <lineage>
        <taxon>Eukaryota</taxon>
        <taxon>Fungi</taxon>
        <taxon>Dikarya</taxon>
        <taxon>Ascomycota</taxon>
        <taxon>Saccharomycotina</taxon>
        <taxon>Pichiomycetes</taxon>
        <taxon>Debaryomycetaceae</taxon>
        <taxon>Kurtzmaniella</taxon>
    </lineage>
</organism>
<name>A0A9P0VYV8_9ASCO</name>
<gene>
    <name evidence="4" type="ORF">CLIB1423_10S02564</name>
</gene>
<reference evidence="4" key="1">
    <citation type="submission" date="2022-03" db="EMBL/GenBank/DDBJ databases">
        <authorList>
            <person name="Legras J.-L."/>
            <person name="Devillers H."/>
            <person name="Grondin C."/>
        </authorList>
    </citation>
    <scope>NUCLEOTIDE SEQUENCE</scope>
    <source>
        <strain evidence="4">CLIB 1423</strain>
    </source>
</reference>
<keyword evidence="2" id="KW-0378">Hydrolase</keyword>
<dbReference type="Proteomes" id="UP000837801">
    <property type="component" value="Unassembled WGS sequence"/>
</dbReference>
<dbReference type="InterPro" id="IPR000073">
    <property type="entry name" value="AB_hydrolase_1"/>
</dbReference>
<accession>A0A9P0VYV8</accession>
<keyword evidence="5" id="KW-1185">Reference proteome</keyword>
<evidence type="ECO:0000313" key="5">
    <source>
        <dbReference type="Proteomes" id="UP000837801"/>
    </source>
</evidence>
<dbReference type="AlphaFoldDB" id="A0A9P0VYV8"/>
<evidence type="ECO:0000259" key="3">
    <source>
        <dbReference type="Pfam" id="PF00561"/>
    </source>
</evidence>
<proteinExistence type="inferred from homology"/>
<feature type="domain" description="AB hydrolase-1" evidence="3">
    <location>
        <begin position="71"/>
        <end position="312"/>
    </location>
</feature>
<evidence type="ECO:0000256" key="2">
    <source>
        <dbReference type="ARBA" id="ARBA00022801"/>
    </source>
</evidence>
<dbReference type="InterPro" id="IPR029058">
    <property type="entry name" value="AB_hydrolase_fold"/>
</dbReference>
<dbReference type="SUPFAM" id="SSF53474">
    <property type="entry name" value="alpha/beta-Hydrolases"/>
    <property type="match status" value="1"/>
</dbReference>
<protein>
    <submittedName>
        <fullName evidence="4">Probable alcohol acetyltransferase</fullName>
    </submittedName>
</protein>
<dbReference type="Gene3D" id="3.40.50.1820">
    <property type="entry name" value="alpha/beta hydrolase"/>
    <property type="match status" value="1"/>
</dbReference>